<protein>
    <submittedName>
        <fullName evidence="1">Uncharacterized protein</fullName>
    </submittedName>
</protein>
<gene>
    <name evidence="1" type="primary">SKDI10G0420</name>
    <name evidence="1" type="ORF">SKDI_10G0420</name>
</gene>
<evidence type="ECO:0000313" key="1">
    <source>
        <dbReference type="EMBL" id="CAI4043490.1"/>
    </source>
</evidence>
<sequence>MVSKNWICGFVSTIVVVQALSCEKHDVLKKYQVGQFSSLTSTERDTPPSRTIEKWWVNICEERTVEPPQGCKKDDMLCGLTDVIMNDSKNPITTQIIDFNKNIAYSIEETESALILTLKGATWGSNVMDAKLEFQCNDNMKEDELVDHTWADKTIQLTLKGPSGCLKSKDDDKKKGDGDNGKDGDNDENKKPAKKSSGASWFTWLFLYALLFTLIYLMVVSFLNTRGGSFQDFRAEFIQRSTQFFTSLPEFCREVVSRILGRNTTQRGGYSAV</sequence>
<dbReference type="PROSITE" id="PS51914">
    <property type="entry name" value="MRH"/>
    <property type="match status" value="1"/>
</dbReference>
<dbReference type="GO" id="GO:0031966">
    <property type="term" value="C:mitochondrial membrane"/>
    <property type="evidence" value="ECO:0007669"/>
    <property type="project" value="UniProtKB-SubCell"/>
</dbReference>
<proteinExistence type="predicted"/>
<organism evidence="1 2">
    <name type="scientific">Saccharomyces kudriavzevii (strain ATCC MYA-4449 / AS 2.2408 / CBS 8840 / NBRC 1802 / NCYC 2889)</name>
    <name type="common">Yeast</name>
    <dbReference type="NCBI Taxonomy" id="226230"/>
    <lineage>
        <taxon>Eukaryota</taxon>
        <taxon>Fungi</taxon>
        <taxon>Dikarya</taxon>
        <taxon>Ascomycota</taxon>
        <taxon>Saccharomycotina</taxon>
        <taxon>Saccharomycetes</taxon>
        <taxon>Saccharomycetales</taxon>
        <taxon>Saccharomycetaceae</taxon>
        <taxon>Saccharomyces</taxon>
    </lineage>
</organism>
<name>A0AA35IZL2_SACK1</name>
<dbReference type="InterPro" id="IPR018939">
    <property type="entry name" value="Autophagy-rel_prot_27"/>
</dbReference>
<dbReference type="InterPro" id="IPR044865">
    <property type="entry name" value="MRH_dom"/>
</dbReference>
<accession>A0AA35IZL2</accession>
<dbReference type="Pfam" id="PF09451">
    <property type="entry name" value="ATG27"/>
    <property type="match status" value="1"/>
</dbReference>
<dbReference type="GO" id="GO:0000139">
    <property type="term" value="C:Golgi membrane"/>
    <property type="evidence" value="ECO:0007669"/>
    <property type="project" value="UniProtKB-SubCell"/>
</dbReference>
<keyword evidence="2" id="KW-1185">Reference proteome</keyword>
<dbReference type="OrthoDB" id="29460at2759"/>
<reference evidence="1" key="1">
    <citation type="submission" date="2022-10" db="EMBL/GenBank/DDBJ databases">
        <authorList>
            <person name="Byrne P K."/>
        </authorList>
    </citation>
    <scope>NUCLEOTIDE SEQUENCE</scope>
    <source>
        <strain evidence="1">IFO1802</strain>
    </source>
</reference>
<dbReference type="GO" id="GO:0030659">
    <property type="term" value="C:cytoplasmic vesicle membrane"/>
    <property type="evidence" value="ECO:0007669"/>
    <property type="project" value="UniProtKB-SubCell"/>
</dbReference>
<dbReference type="EMBL" id="OX365905">
    <property type="protein sequence ID" value="CAI4043490.1"/>
    <property type="molecule type" value="Genomic_DNA"/>
</dbReference>
<dbReference type="GO" id="GO:0006914">
    <property type="term" value="P:autophagy"/>
    <property type="evidence" value="ECO:0007669"/>
    <property type="project" value="UniProtKB-KW"/>
</dbReference>
<evidence type="ECO:0000313" key="2">
    <source>
        <dbReference type="Proteomes" id="UP001162087"/>
    </source>
</evidence>
<dbReference type="Proteomes" id="UP001162087">
    <property type="component" value="Chromosome 10"/>
</dbReference>